<gene>
    <name evidence="2" type="ORF">METZ01_LOCUS402853</name>
</gene>
<name>A0A382VTZ7_9ZZZZ</name>
<sequence>MSKNRYEVRLTSDALEAMGVPYYIVVEEEEYAKYKAVIKKGKVLVLDKKYQDEYDPCTTEEWKSNGAGAARNFIWQHAIDSGASWHWAIDDNIKSFGRMNKNKYAKVTSGTIFRAAEDFVERYENVALAGFQYFM</sequence>
<feature type="domain" description="TET-Associated Glycosyltransferase" evidence="1">
    <location>
        <begin position="2"/>
        <end position="133"/>
    </location>
</feature>
<dbReference type="AlphaFoldDB" id="A0A382VTZ7"/>
<organism evidence="2">
    <name type="scientific">marine metagenome</name>
    <dbReference type="NCBI Taxonomy" id="408172"/>
    <lineage>
        <taxon>unclassified sequences</taxon>
        <taxon>metagenomes</taxon>
        <taxon>ecological metagenomes</taxon>
    </lineage>
</organism>
<proteinExistence type="predicted"/>
<reference evidence="2" key="1">
    <citation type="submission" date="2018-05" db="EMBL/GenBank/DDBJ databases">
        <authorList>
            <person name="Lanie J.A."/>
            <person name="Ng W.-L."/>
            <person name="Kazmierczak K.M."/>
            <person name="Andrzejewski T.M."/>
            <person name="Davidsen T.M."/>
            <person name="Wayne K.J."/>
            <person name="Tettelin H."/>
            <person name="Glass J.I."/>
            <person name="Rusch D."/>
            <person name="Podicherti R."/>
            <person name="Tsui H.-C.T."/>
            <person name="Winkler M.E."/>
        </authorList>
    </citation>
    <scope>NUCLEOTIDE SEQUENCE</scope>
</reference>
<dbReference type="EMBL" id="UINC01154616">
    <property type="protein sequence ID" value="SVD49999.1"/>
    <property type="molecule type" value="Genomic_DNA"/>
</dbReference>
<evidence type="ECO:0000313" key="2">
    <source>
        <dbReference type="EMBL" id="SVD49999.1"/>
    </source>
</evidence>
<dbReference type="Pfam" id="PF20691">
    <property type="entry name" value="TAGT"/>
    <property type="match status" value="1"/>
</dbReference>
<protein>
    <recommendedName>
        <fullName evidence="1">TET-Associated Glycosyltransferase domain-containing protein</fullName>
    </recommendedName>
</protein>
<evidence type="ECO:0000259" key="1">
    <source>
        <dbReference type="Pfam" id="PF20691"/>
    </source>
</evidence>
<accession>A0A382VTZ7</accession>
<feature type="non-terminal residue" evidence="2">
    <location>
        <position position="135"/>
    </location>
</feature>
<dbReference type="InterPro" id="IPR049100">
    <property type="entry name" value="TAGT"/>
</dbReference>